<dbReference type="AlphaFoldDB" id="A0A8X8IF43"/>
<dbReference type="SUPFAM" id="SSF55347">
    <property type="entry name" value="Glyceraldehyde-3-phosphate dehydrogenase-like, C-terminal domain"/>
    <property type="match status" value="1"/>
</dbReference>
<dbReference type="PANTHER" id="PTHR43249:SF1">
    <property type="entry name" value="D-GLUCOSIDE 3-DEHYDROGENASE"/>
    <property type="match status" value="1"/>
</dbReference>
<dbReference type="InterPro" id="IPR055170">
    <property type="entry name" value="GFO_IDH_MocA-like_dom"/>
</dbReference>
<proteinExistence type="predicted"/>
<feature type="domain" description="Gfo/Idh/MocA-like oxidoreductase N-terminal" evidence="1">
    <location>
        <begin position="6"/>
        <end position="123"/>
    </location>
</feature>
<dbReference type="InterPro" id="IPR000683">
    <property type="entry name" value="Gfo/Idh/MocA-like_OxRdtase_N"/>
</dbReference>
<evidence type="ECO:0000259" key="1">
    <source>
        <dbReference type="Pfam" id="PF01408"/>
    </source>
</evidence>
<name>A0A8X8IF43_9BACT</name>
<dbReference type="Gene3D" id="3.40.50.720">
    <property type="entry name" value="NAD(P)-binding Rossmann-like Domain"/>
    <property type="match status" value="1"/>
</dbReference>
<protein>
    <submittedName>
        <fullName evidence="3">Predicted dehydrogenase</fullName>
    </submittedName>
</protein>
<reference evidence="3 4" key="1">
    <citation type="submission" date="2016-10" db="EMBL/GenBank/DDBJ databases">
        <authorList>
            <person name="Varghese N."/>
            <person name="Submissions S."/>
        </authorList>
    </citation>
    <scope>NUCLEOTIDE SEQUENCE [LARGE SCALE GENOMIC DNA]</scope>
    <source>
        <strain evidence="3 4">DSM 25353</strain>
    </source>
</reference>
<evidence type="ECO:0000259" key="2">
    <source>
        <dbReference type="Pfam" id="PF22725"/>
    </source>
</evidence>
<dbReference type="GO" id="GO:0000166">
    <property type="term" value="F:nucleotide binding"/>
    <property type="evidence" value="ECO:0007669"/>
    <property type="project" value="InterPro"/>
</dbReference>
<dbReference type="InterPro" id="IPR052515">
    <property type="entry name" value="Gfo/Idh/MocA_Oxidoreductase"/>
</dbReference>
<keyword evidence="4" id="KW-1185">Reference proteome</keyword>
<dbReference type="EMBL" id="FNNO01000006">
    <property type="protein sequence ID" value="SDW86090.1"/>
    <property type="molecule type" value="Genomic_DNA"/>
</dbReference>
<dbReference type="Pfam" id="PF22725">
    <property type="entry name" value="GFO_IDH_MocA_C3"/>
    <property type="match status" value="1"/>
</dbReference>
<sequence>MNIKKFKVAVIGCGRIAGHHARSIEQNEYLELAAVCDLAIDRAEAYGTEFKIPYFVDYREMFKAITDLDIVVIATPSGMHFEHAMEVMEEYSKHVVIEKPTFMRPEQLMHAKTIALKKGLQIFPVFQNRYNSAVERVRKALQNDELGDIRIMNVRLRWCRPQRYYDLSPWRGTYSHDGGAITNQGIHHIDLLRYLGGEVDRVSATMRTLGANIEVEDSVVATFAYANGAIGSLEVTTAARPDDFEASLSIVGSKGLAQLGGIAVNKLEIFTPQPADCITFSDDFSDLPDRGRVYGRGHGRMYEDIAAFFIKNKNYPVSLDDCANTINLLHAFYSSDEKGGWININDHVKSERLGRTNDSISDLYRTK</sequence>
<evidence type="ECO:0000313" key="4">
    <source>
        <dbReference type="Proteomes" id="UP000198711"/>
    </source>
</evidence>
<dbReference type="Gene3D" id="3.30.360.10">
    <property type="entry name" value="Dihydrodipicolinate Reductase, domain 2"/>
    <property type="match status" value="1"/>
</dbReference>
<feature type="domain" description="GFO/IDH/MocA-like oxidoreductase" evidence="2">
    <location>
        <begin position="135"/>
        <end position="256"/>
    </location>
</feature>
<organism evidence="3 4">
    <name type="scientific">Hydrobacter penzbergensis</name>
    <dbReference type="NCBI Taxonomy" id="1235997"/>
    <lineage>
        <taxon>Bacteria</taxon>
        <taxon>Pseudomonadati</taxon>
        <taxon>Bacteroidota</taxon>
        <taxon>Chitinophagia</taxon>
        <taxon>Chitinophagales</taxon>
        <taxon>Chitinophagaceae</taxon>
        <taxon>Hydrobacter</taxon>
    </lineage>
</organism>
<evidence type="ECO:0000313" key="3">
    <source>
        <dbReference type="EMBL" id="SDW86090.1"/>
    </source>
</evidence>
<accession>A0A8X8IF43</accession>
<gene>
    <name evidence="3" type="ORF">SAMN05444410_106157</name>
</gene>
<dbReference type="RefSeq" id="WP_092723620.1">
    <property type="nucleotide sequence ID" value="NZ_FNNO01000006.1"/>
</dbReference>
<dbReference type="SUPFAM" id="SSF51735">
    <property type="entry name" value="NAD(P)-binding Rossmann-fold domains"/>
    <property type="match status" value="1"/>
</dbReference>
<comment type="caution">
    <text evidence="3">The sequence shown here is derived from an EMBL/GenBank/DDBJ whole genome shotgun (WGS) entry which is preliminary data.</text>
</comment>
<dbReference type="Proteomes" id="UP000198711">
    <property type="component" value="Unassembled WGS sequence"/>
</dbReference>
<dbReference type="PANTHER" id="PTHR43249">
    <property type="entry name" value="UDP-N-ACETYL-2-AMINO-2-DEOXY-D-GLUCURONATE OXIDASE"/>
    <property type="match status" value="1"/>
</dbReference>
<dbReference type="Pfam" id="PF01408">
    <property type="entry name" value="GFO_IDH_MocA"/>
    <property type="match status" value="1"/>
</dbReference>
<dbReference type="InterPro" id="IPR036291">
    <property type="entry name" value="NAD(P)-bd_dom_sf"/>
</dbReference>